<gene>
    <name evidence="1" type="ORF">HY04_11560</name>
    <name evidence="2" type="ORF">NCTC13489_01257</name>
</gene>
<sequence>MKISKQLCGVAGEYYVAAEISRRGFLAAITLRNSDGVDILVSNIAGNNIFSIQVKTTQNKRKWIFNKKIENEKSEHKYFVFVNIPENLDFQPEYYIIKSTILSTNIYNGHRMWLKQTGKNGLIRNDSDARQFDPKYYEKEDLLTWNSLIEIISQDENK</sequence>
<dbReference type="Gene3D" id="3.40.1350.10">
    <property type="match status" value="1"/>
</dbReference>
<reference evidence="1 3" key="1">
    <citation type="submission" date="2014-07" db="EMBL/GenBank/DDBJ databases">
        <authorList>
            <person name="Pisani N.G."/>
            <person name="Newman J.D."/>
        </authorList>
    </citation>
    <scope>NUCLEOTIDE SEQUENCE [LARGE SCALE GENOMIC DNA]</scope>
    <source>
        <strain evidence="1 3">LMG 24720</strain>
    </source>
</reference>
<evidence type="ECO:0000313" key="2">
    <source>
        <dbReference type="EMBL" id="VEH98951.1"/>
    </source>
</evidence>
<dbReference type="KEGG" id="cant:NCTC13489_01257"/>
<evidence type="ECO:0000313" key="1">
    <source>
        <dbReference type="EMBL" id="KEY19067.1"/>
    </source>
</evidence>
<name>A0A448NQJ6_9FLAO</name>
<organism evidence="2 4">
    <name type="scientific">Kaistella antarctica</name>
    <dbReference type="NCBI Taxonomy" id="266748"/>
    <lineage>
        <taxon>Bacteria</taxon>
        <taxon>Pseudomonadati</taxon>
        <taxon>Bacteroidota</taxon>
        <taxon>Flavobacteriia</taxon>
        <taxon>Flavobacteriales</taxon>
        <taxon>Weeksellaceae</taxon>
        <taxon>Chryseobacterium group</taxon>
        <taxon>Kaistella</taxon>
    </lineage>
</organism>
<dbReference type="AlphaFoldDB" id="A0A448NQJ6"/>
<dbReference type="EMBL" id="JPEP01000002">
    <property type="protein sequence ID" value="KEY19067.1"/>
    <property type="molecule type" value="Genomic_DNA"/>
</dbReference>
<dbReference type="RefSeq" id="WP_034719874.1">
    <property type="nucleotide sequence ID" value="NZ_FOIX01000004.1"/>
</dbReference>
<dbReference type="Proteomes" id="UP000270036">
    <property type="component" value="Chromosome"/>
</dbReference>
<evidence type="ECO:0000313" key="4">
    <source>
        <dbReference type="Proteomes" id="UP000270036"/>
    </source>
</evidence>
<proteinExistence type="predicted"/>
<reference evidence="2 4" key="2">
    <citation type="submission" date="2018-12" db="EMBL/GenBank/DDBJ databases">
        <authorList>
            <consortium name="Pathogen Informatics"/>
        </authorList>
    </citation>
    <scope>NUCLEOTIDE SEQUENCE [LARGE SCALE GENOMIC DNA]</scope>
    <source>
        <strain evidence="2 4">NCTC13489</strain>
    </source>
</reference>
<accession>A0A448NQJ6</accession>
<dbReference type="InterPro" id="IPR011856">
    <property type="entry name" value="tRNA_endonuc-like_dom_sf"/>
</dbReference>
<dbReference type="OrthoDB" id="7060296at2"/>
<keyword evidence="3" id="KW-1185">Reference proteome</keyword>
<dbReference type="GO" id="GO:0003676">
    <property type="term" value="F:nucleic acid binding"/>
    <property type="evidence" value="ECO:0007669"/>
    <property type="project" value="InterPro"/>
</dbReference>
<dbReference type="STRING" id="266748.HY04_11560"/>
<dbReference type="EMBL" id="LR134441">
    <property type="protein sequence ID" value="VEH98951.1"/>
    <property type="molecule type" value="Genomic_DNA"/>
</dbReference>
<protein>
    <recommendedName>
        <fullName evidence="5">Aspartate ammonia-lyase</fullName>
    </recommendedName>
</protein>
<evidence type="ECO:0008006" key="5">
    <source>
        <dbReference type="Google" id="ProtNLM"/>
    </source>
</evidence>
<dbReference type="Proteomes" id="UP000028349">
    <property type="component" value="Unassembled WGS sequence"/>
</dbReference>
<evidence type="ECO:0000313" key="3">
    <source>
        <dbReference type="Proteomes" id="UP000028349"/>
    </source>
</evidence>